<dbReference type="InterPro" id="IPR046960">
    <property type="entry name" value="PPR_At4g14850-like_plant"/>
</dbReference>
<evidence type="ECO:0000256" key="1">
    <source>
        <dbReference type="ARBA" id="ARBA00022737"/>
    </source>
</evidence>
<reference evidence="4" key="1">
    <citation type="journal article" date="2010" name="Nat. Biotechnol.">
        <title>Draft genome sequence of the oilseed species Ricinus communis.</title>
        <authorList>
            <person name="Chan A.P."/>
            <person name="Crabtree J."/>
            <person name="Zhao Q."/>
            <person name="Lorenzi H."/>
            <person name="Orvis J."/>
            <person name="Puiu D."/>
            <person name="Melake-Berhan A."/>
            <person name="Jones K.M."/>
            <person name="Redman J."/>
            <person name="Chen G."/>
            <person name="Cahoon E.B."/>
            <person name="Gedil M."/>
            <person name="Stanke M."/>
            <person name="Haas B.J."/>
            <person name="Wortman J.R."/>
            <person name="Fraser-Liggett C.M."/>
            <person name="Ravel J."/>
            <person name="Rabinowicz P.D."/>
        </authorList>
    </citation>
    <scope>NUCLEOTIDE SEQUENCE [LARGE SCALE GENOMIC DNA]</scope>
    <source>
        <strain evidence="4">cv. Hale</strain>
    </source>
</reference>
<name>B9T804_RICCO</name>
<dbReference type="InterPro" id="IPR011990">
    <property type="entry name" value="TPR-like_helical_dom_sf"/>
</dbReference>
<organism evidence="3 4">
    <name type="scientific">Ricinus communis</name>
    <name type="common">Castor bean</name>
    <dbReference type="NCBI Taxonomy" id="3988"/>
    <lineage>
        <taxon>Eukaryota</taxon>
        <taxon>Viridiplantae</taxon>
        <taxon>Streptophyta</taxon>
        <taxon>Embryophyta</taxon>
        <taxon>Tracheophyta</taxon>
        <taxon>Spermatophyta</taxon>
        <taxon>Magnoliopsida</taxon>
        <taxon>eudicotyledons</taxon>
        <taxon>Gunneridae</taxon>
        <taxon>Pentapetalae</taxon>
        <taxon>rosids</taxon>
        <taxon>fabids</taxon>
        <taxon>Malpighiales</taxon>
        <taxon>Euphorbiaceae</taxon>
        <taxon>Acalyphoideae</taxon>
        <taxon>Acalypheae</taxon>
        <taxon>Ricinus</taxon>
    </lineage>
</organism>
<sequence length="207" mass="23098">MSANALCAIGSIITIHPHFPKNNYHSLALNCLLNSCSSLSHLKLTHALTITTGFHNSLLLSTKLITSASALSSSMDYARKLFDKMPQRDVFLWNTLIRGYADLGPYQEAVMLYKTMHHDGFLPDNYTFPFVVRSCAVISALKEGKEVYCNVIKNGFDLDVFAQCFSLYVCSRWGDFEKGDCFGEVVVRNIVSWTAVTAGYVQNGLFK</sequence>
<dbReference type="GO" id="GO:0003723">
    <property type="term" value="F:RNA binding"/>
    <property type="evidence" value="ECO:0007669"/>
    <property type="project" value="InterPro"/>
</dbReference>
<dbReference type="Gene3D" id="1.25.40.10">
    <property type="entry name" value="Tetratricopeptide repeat domain"/>
    <property type="match status" value="1"/>
</dbReference>
<dbReference type="NCBIfam" id="TIGR00756">
    <property type="entry name" value="PPR"/>
    <property type="match status" value="1"/>
</dbReference>
<dbReference type="PANTHER" id="PTHR47926:SF454">
    <property type="entry name" value="REPEAT-CONTAINING PROTEIN, PUTATIVE-RELATED"/>
    <property type="match status" value="1"/>
</dbReference>
<dbReference type="InParanoid" id="B9T804"/>
<dbReference type="GO" id="GO:0009451">
    <property type="term" value="P:RNA modification"/>
    <property type="evidence" value="ECO:0007669"/>
    <property type="project" value="InterPro"/>
</dbReference>
<proteinExistence type="predicted"/>
<keyword evidence="1" id="KW-0677">Repeat</keyword>
<dbReference type="Pfam" id="PF13041">
    <property type="entry name" value="PPR_2"/>
    <property type="match status" value="1"/>
</dbReference>
<dbReference type="PROSITE" id="PS51375">
    <property type="entry name" value="PPR"/>
    <property type="match status" value="1"/>
</dbReference>
<accession>B9T804</accession>
<evidence type="ECO:0000313" key="4">
    <source>
        <dbReference type="Proteomes" id="UP000008311"/>
    </source>
</evidence>
<dbReference type="InterPro" id="IPR002885">
    <property type="entry name" value="PPR_rpt"/>
</dbReference>
<feature type="repeat" description="PPR" evidence="2">
    <location>
        <begin position="89"/>
        <end position="123"/>
    </location>
</feature>
<protein>
    <submittedName>
        <fullName evidence="3">Pentatricopeptide repeat-containing protein, putative</fullName>
    </submittedName>
</protein>
<dbReference type="STRING" id="3988.B9T804"/>
<keyword evidence="4" id="KW-1185">Reference proteome</keyword>
<evidence type="ECO:0000256" key="2">
    <source>
        <dbReference type="PROSITE-ProRule" id="PRU00708"/>
    </source>
</evidence>
<dbReference type="eggNOG" id="KOG4197">
    <property type="taxonomic scope" value="Eukaryota"/>
</dbReference>
<dbReference type="EMBL" id="EQ974884">
    <property type="protein sequence ID" value="EEF28011.1"/>
    <property type="molecule type" value="Genomic_DNA"/>
</dbReference>
<dbReference type="AlphaFoldDB" id="B9T804"/>
<gene>
    <name evidence="3" type="ORF">RCOM_0446260</name>
</gene>
<dbReference type="Proteomes" id="UP000008311">
    <property type="component" value="Unassembled WGS sequence"/>
</dbReference>
<evidence type="ECO:0000313" key="3">
    <source>
        <dbReference type="EMBL" id="EEF28011.1"/>
    </source>
</evidence>
<dbReference type="PANTHER" id="PTHR47926">
    <property type="entry name" value="PENTATRICOPEPTIDE REPEAT-CONTAINING PROTEIN"/>
    <property type="match status" value="1"/>
</dbReference>